<comment type="caution">
    <text evidence="3">The sequence shown here is derived from an EMBL/GenBank/DDBJ whole genome shotgun (WGS) entry which is preliminary data.</text>
</comment>
<name>A0A562U8P6_9SPHI</name>
<dbReference type="SMART" id="SM00093">
    <property type="entry name" value="SERPIN"/>
    <property type="match status" value="1"/>
</dbReference>
<dbReference type="Gene3D" id="3.30.497.10">
    <property type="entry name" value="Antithrombin, subunit I, domain 2"/>
    <property type="match status" value="1"/>
</dbReference>
<dbReference type="PANTHER" id="PTHR11461">
    <property type="entry name" value="SERINE PROTEASE INHIBITOR, SERPIN"/>
    <property type="match status" value="1"/>
</dbReference>
<dbReference type="SUPFAM" id="SSF56574">
    <property type="entry name" value="Serpins"/>
    <property type="match status" value="1"/>
</dbReference>
<protein>
    <submittedName>
        <fullName evidence="3">Serpin B</fullName>
    </submittedName>
</protein>
<dbReference type="CDD" id="cd19588">
    <property type="entry name" value="serpin_miropin-like"/>
    <property type="match status" value="1"/>
</dbReference>
<dbReference type="Proteomes" id="UP000317010">
    <property type="component" value="Unassembled WGS sequence"/>
</dbReference>
<proteinExistence type="inferred from homology"/>
<dbReference type="InterPro" id="IPR042185">
    <property type="entry name" value="Serpin_sf_2"/>
</dbReference>
<dbReference type="InterPro" id="IPR000215">
    <property type="entry name" value="Serpin_fam"/>
</dbReference>
<comment type="similarity">
    <text evidence="1">Belongs to the serpin family.</text>
</comment>
<sequence>MLNFNNLTQDQVNTYYQTLLNNLPELDPNTTVKIANSIWYNQNLSVLPQFLQTNNTYFNAKVQSLDFSNSSSVNTINSWVNTQTNGAIPSIVNQIQAGDEMYLVNAIYFKSIWNEKFDPAKTIPLPFTLADNSQVQTSFMDGKIDFKRYDNSEVHVFELPYSNNRYSMVIAMPETGTSVTQLAAGLDSAKWNLWINSLNPINSELKLPKFKFSYSASLNGPLAELGMGIAFSNAADFSGINATLPLQISRVDHKAYIDVDESGTTAAAATVVVVGTAAAPIPPPTVIDHPFIFVIRQVNTGLILFAGVMNNPLQTD</sequence>
<accession>A0A562U8P6</accession>
<dbReference type="InterPro" id="IPR023796">
    <property type="entry name" value="Serpin_dom"/>
</dbReference>
<dbReference type="Gene3D" id="2.30.39.10">
    <property type="entry name" value="Alpha-1-antitrypsin, domain 1"/>
    <property type="match status" value="1"/>
</dbReference>
<evidence type="ECO:0000313" key="3">
    <source>
        <dbReference type="EMBL" id="TWJ01571.1"/>
    </source>
</evidence>
<dbReference type="InterPro" id="IPR036186">
    <property type="entry name" value="Serpin_sf"/>
</dbReference>
<dbReference type="Pfam" id="PF00079">
    <property type="entry name" value="Serpin"/>
    <property type="match status" value="1"/>
</dbReference>
<organism evidence="3 4">
    <name type="scientific">Mucilaginibacter frigoritolerans</name>
    <dbReference type="NCBI Taxonomy" id="652788"/>
    <lineage>
        <taxon>Bacteria</taxon>
        <taxon>Pseudomonadati</taxon>
        <taxon>Bacteroidota</taxon>
        <taxon>Sphingobacteriia</taxon>
        <taxon>Sphingobacteriales</taxon>
        <taxon>Sphingobacteriaceae</taxon>
        <taxon>Mucilaginibacter</taxon>
    </lineage>
</organism>
<dbReference type="GO" id="GO:0005615">
    <property type="term" value="C:extracellular space"/>
    <property type="evidence" value="ECO:0007669"/>
    <property type="project" value="InterPro"/>
</dbReference>
<dbReference type="EMBL" id="VLLI01000004">
    <property type="protein sequence ID" value="TWJ01571.1"/>
    <property type="molecule type" value="Genomic_DNA"/>
</dbReference>
<evidence type="ECO:0000313" key="4">
    <source>
        <dbReference type="Proteomes" id="UP000317010"/>
    </source>
</evidence>
<dbReference type="InterPro" id="IPR042178">
    <property type="entry name" value="Serpin_sf_1"/>
</dbReference>
<dbReference type="AlphaFoldDB" id="A0A562U8P6"/>
<feature type="domain" description="Serpin" evidence="2">
    <location>
        <begin position="2"/>
        <end position="312"/>
    </location>
</feature>
<keyword evidence="4" id="KW-1185">Reference proteome</keyword>
<evidence type="ECO:0000256" key="1">
    <source>
        <dbReference type="RuleBase" id="RU000411"/>
    </source>
</evidence>
<reference evidence="3 4" key="1">
    <citation type="submission" date="2019-07" db="EMBL/GenBank/DDBJ databases">
        <title>Genomic Encyclopedia of Archaeal and Bacterial Type Strains, Phase II (KMG-II): from individual species to whole genera.</title>
        <authorList>
            <person name="Goeker M."/>
        </authorList>
    </citation>
    <scope>NUCLEOTIDE SEQUENCE [LARGE SCALE GENOMIC DNA]</scope>
    <source>
        <strain evidence="3 4">ATCC BAA-1854</strain>
    </source>
</reference>
<dbReference type="PANTHER" id="PTHR11461:SF211">
    <property type="entry name" value="GH10112P-RELATED"/>
    <property type="match status" value="1"/>
</dbReference>
<dbReference type="GO" id="GO:0004867">
    <property type="term" value="F:serine-type endopeptidase inhibitor activity"/>
    <property type="evidence" value="ECO:0007669"/>
    <property type="project" value="InterPro"/>
</dbReference>
<gene>
    <name evidence="3" type="ORF">JN11_01722</name>
</gene>
<evidence type="ECO:0000259" key="2">
    <source>
        <dbReference type="SMART" id="SM00093"/>
    </source>
</evidence>